<dbReference type="InterPro" id="IPR005572">
    <property type="entry name" value="Anti-sigma_E_RseA_N"/>
</dbReference>
<dbReference type="EMBL" id="JAINZW010000002">
    <property type="protein sequence ID" value="MBZ4038719.1"/>
    <property type="molecule type" value="Genomic_DNA"/>
</dbReference>
<evidence type="ECO:0000256" key="2">
    <source>
        <dbReference type="SAM" id="Phobius"/>
    </source>
</evidence>
<evidence type="ECO:0000256" key="1">
    <source>
        <dbReference type="SAM" id="MobiDB-lite"/>
    </source>
</evidence>
<dbReference type="PANTHER" id="PTHR38104">
    <property type="match status" value="1"/>
</dbReference>
<keyword evidence="2" id="KW-0472">Membrane</keyword>
<reference evidence="4 5" key="1">
    <citation type="submission" date="2021-09" db="EMBL/GenBank/DDBJ databases">
        <title>Lysobacter sp. 13A isolated from the river sediment.</title>
        <authorList>
            <person name="Liu H."/>
            <person name="Li S."/>
            <person name="Mao S."/>
        </authorList>
    </citation>
    <scope>NUCLEOTIDE SEQUENCE [LARGE SCALE GENOMIC DNA]</scope>
    <source>
        <strain evidence="4 5">13A</strain>
    </source>
</reference>
<keyword evidence="2" id="KW-0812">Transmembrane</keyword>
<dbReference type="Gene3D" id="1.10.10.880">
    <property type="entry name" value="Anti sigma-E protein RseA, N-terminal domain"/>
    <property type="match status" value="1"/>
</dbReference>
<sequence>MPMTPHQPNDDRETLSALFDGELRGDAARFALKRLDHDSAWGQAVGRWQLAGDVLRGRAEAMAPADFAQRVGDALAAEARMDAAPAVASGTGSSRRGLGGWMPGAALAASVAVAAFLVARPLDDPARPLETAAPTVVSAPAPADLRAPQVANTGTDAGAAPAAALAGAAVIAAAERPRRAAQRQLAAAPARDTSAPEAAGLDDAAPLAGTRDAPQVAAAPVDDAPRADPFQPRAAEFGARPWPRAVLTDYRAGGAMTASYGASTSASAPSFYPFVPRTDDGAGPQSPAPANAGVAADTAPPTPPSP</sequence>
<dbReference type="CDD" id="cd16328">
    <property type="entry name" value="RseA_N"/>
    <property type="match status" value="1"/>
</dbReference>
<feature type="domain" description="Anti sigma-E protein RseA N-terminal" evidence="3">
    <location>
        <begin position="12"/>
        <end position="87"/>
    </location>
</feature>
<evidence type="ECO:0000259" key="3">
    <source>
        <dbReference type="Pfam" id="PF03872"/>
    </source>
</evidence>
<feature type="region of interest" description="Disordered" evidence="1">
    <location>
        <begin position="260"/>
        <end position="306"/>
    </location>
</feature>
<keyword evidence="2" id="KW-1133">Transmembrane helix</keyword>
<organism evidence="4 5">
    <name type="scientific">Novilysobacter selenitireducens</name>
    <dbReference type="NCBI Taxonomy" id="2872639"/>
    <lineage>
        <taxon>Bacteria</taxon>
        <taxon>Pseudomonadati</taxon>
        <taxon>Pseudomonadota</taxon>
        <taxon>Gammaproteobacteria</taxon>
        <taxon>Lysobacterales</taxon>
        <taxon>Lysobacteraceae</taxon>
        <taxon>Novilysobacter</taxon>
    </lineage>
</organism>
<dbReference type="Proteomes" id="UP001430954">
    <property type="component" value="Unassembled WGS sequence"/>
</dbReference>
<dbReference type="PANTHER" id="PTHR38104:SF1">
    <property type="entry name" value="ANTI-SIGMA-E FACTOR RSEA"/>
    <property type="match status" value="1"/>
</dbReference>
<keyword evidence="5" id="KW-1185">Reference proteome</keyword>
<feature type="region of interest" description="Disordered" evidence="1">
    <location>
        <begin position="182"/>
        <end position="236"/>
    </location>
</feature>
<name>A0ABS7T4B2_9GAMM</name>
<evidence type="ECO:0000313" key="4">
    <source>
        <dbReference type="EMBL" id="MBZ4038719.1"/>
    </source>
</evidence>
<comment type="caution">
    <text evidence="4">The sequence shown here is derived from an EMBL/GenBank/DDBJ whole genome shotgun (WGS) entry which is preliminary data.</text>
</comment>
<gene>
    <name evidence="4" type="ORF">K6753_04160</name>
</gene>
<protein>
    <submittedName>
        <fullName evidence="4">Anti-sigma factor</fullName>
    </submittedName>
</protein>
<feature type="transmembrane region" description="Helical" evidence="2">
    <location>
        <begin position="101"/>
        <end position="119"/>
    </location>
</feature>
<dbReference type="InterPro" id="IPR052383">
    <property type="entry name" value="Anti-sigma-E_RseA-like"/>
</dbReference>
<dbReference type="InterPro" id="IPR036147">
    <property type="entry name" value="Anti-sigma_E_RseA_N_sf"/>
</dbReference>
<accession>A0ABS7T4B2</accession>
<proteinExistence type="predicted"/>
<feature type="compositionally biased region" description="Low complexity" evidence="1">
    <location>
        <begin position="260"/>
        <end position="270"/>
    </location>
</feature>
<feature type="compositionally biased region" description="Low complexity" evidence="1">
    <location>
        <begin position="182"/>
        <end position="222"/>
    </location>
</feature>
<dbReference type="Pfam" id="PF03872">
    <property type="entry name" value="RseA_N"/>
    <property type="match status" value="1"/>
</dbReference>
<evidence type="ECO:0000313" key="5">
    <source>
        <dbReference type="Proteomes" id="UP001430954"/>
    </source>
</evidence>
<dbReference type="SUPFAM" id="SSF89069">
    <property type="entry name" value="N-terminal, cytoplasmic domain of anti-sigmaE factor RseA"/>
    <property type="match status" value="1"/>
</dbReference>